<evidence type="ECO:0000313" key="5">
    <source>
        <dbReference type="Proteomes" id="UP001628179"/>
    </source>
</evidence>
<sequence length="270" mass="27900">MARIPLFVFLVAILASFASATVPTFCKCTCFKNSTIIPLGPQHDNPPPAPVPPPSSSLAASASSSTSSPASETSISTPDDDDNNNSDNTPRSPNHHHHHNNNHSPRFHWLTSRETSTSCKQCNRAFCLKYNLPICKDAEENDIVTDCFHRDSAKDQIVVWGFILGTAGLLGWAGLRRVVEKHQERRRLRGVASAAAAGGGGGGAAAAAAGGLGLRASGGGGGGIVGDSYGGNDNAGTGANTSGWLWRRGSAGGVRGVYSPLGDDGAGAVR</sequence>
<keyword evidence="2" id="KW-0812">Transmembrane</keyword>
<proteinExistence type="predicted"/>
<dbReference type="GeneID" id="98177088"/>
<feature type="signal peptide" evidence="3">
    <location>
        <begin position="1"/>
        <end position="20"/>
    </location>
</feature>
<evidence type="ECO:0000256" key="3">
    <source>
        <dbReference type="SAM" id="SignalP"/>
    </source>
</evidence>
<dbReference type="EMBL" id="BAAFSV010000003">
    <property type="protein sequence ID" value="GAB1316135.1"/>
    <property type="molecule type" value="Genomic_DNA"/>
</dbReference>
<keyword evidence="2" id="KW-0472">Membrane</keyword>
<evidence type="ECO:0000313" key="4">
    <source>
        <dbReference type="EMBL" id="GAB1316135.1"/>
    </source>
</evidence>
<keyword evidence="2" id="KW-1133">Transmembrane helix</keyword>
<keyword evidence="5" id="KW-1185">Reference proteome</keyword>
<reference evidence="4 5" key="1">
    <citation type="submission" date="2024-09" db="EMBL/GenBank/DDBJ databases">
        <title>Itraconazole resistance in Madurella fahalii resulting from another homologue of gene encoding cytochrome P450 14-alpha sterol demethylase (CYP51).</title>
        <authorList>
            <person name="Yoshioka I."/>
            <person name="Fahal A.H."/>
            <person name="Kaneko S."/>
            <person name="Yaguchi T."/>
        </authorList>
    </citation>
    <scope>NUCLEOTIDE SEQUENCE [LARGE SCALE GENOMIC DNA]</scope>
    <source>
        <strain evidence="4 5">IFM 68171</strain>
    </source>
</reference>
<feature type="region of interest" description="Disordered" evidence="1">
    <location>
        <begin position="41"/>
        <end position="107"/>
    </location>
</feature>
<protein>
    <submittedName>
        <fullName evidence="4">Uncharacterized protein</fullName>
    </submittedName>
</protein>
<feature type="transmembrane region" description="Helical" evidence="2">
    <location>
        <begin position="157"/>
        <end position="179"/>
    </location>
</feature>
<keyword evidence="3" id="KW-0732">Signal</keyword>
<feature type="compositionally biased region" description="Pro residues" evidence="1">
    <location>
        <begin position="44"/>
        <end position="55"/>
    </location>
</feature>
<comment type="caution">
    <text evidence="4">The sequence shown here is derived from an EMBL/GenBank/DDBJ whole genome shotgun (WGS) entry which is preliminary data.</text>
</comment>
<feature type="compositionally biased region" description="Low complexity" evidence="1">
    <location>
        <begin position="56"/>
        <end position="77"/>
    </location>
</feature>
<dbReference type="PANTHER" id="PTHR36854">
    <property type="entry name" value="CHROMOSOME 9, WHOLE GENOME SHOTGUN SEQUENCE"/>
    <property type="match status" value="1"/>
</dbReference>
<dbReference type="RefSeq" id="XP_070917866.1">
    <property type="nucleotide sequence ID" value="XM_071061765.1"/>
</dbReference>
<accession>A0ABQ0GEL8</accession>
<name>A0ABQ0GEL8_9PEZI</name>
<evidence type="ECO:0000256" key="1">
    <source>
        <dbReference type="SAM" id="MobiDB-lite"/>
    </source>
</evidence>
<dbReference type="Proteomes" id="UP001628179">
    <property type="component" value="Unassembled WGS sequence"/>
</dbReference>
<dbReference type="PANTHER" id="PTHR36854:SF1">
    <property type="entry name" value="TRANSMEMBRANE PROTEIN"/>
    <property type="match status" value="1"/>
</dbReference>
<organism evidence="4 5">
    <name type="scientific">Madurella fahalii</name>
    <dbReference type="NCBI Taxonomy" id="1157608"/>
    <lineage>
        <taxon>Eukaryota</taxon>
        <taxon>Fungi</taxon>
        <taxon>Dikarya</taxon>
        <taxon>Ascomycota</taxon>
        <taxon>Pezizomycotina</taxon>
        <taxon>Sordariomycetes</taxon>
        <taxon>Sordariomycetidae</taxon>
        <taxon>Sordariales</taxon>
        <taxon>Sordariales incertae sedis</taxon>
        <taxon>Madurella</taxon>
    </lineage>
</organism>
<gene>
    <name evidence="4" type="ORF">MFIFM68171_06345</name>
</gene>
<feature type="chain" id="PRO_5047440800" evidence="3">
    <location>
        <begin position="21"/>
        <end position="270"/>
    </location>
</feature>
<evidence type="ECO:0000256" key="2">
    <source>
        <dbReference type="SAM" id="Phobius"/>
    </source>
</evidence>